<dbReference type="Pfam" id="PF00481">
    <property type="entry name" value="PP2C"/>
    <property type="match status" value="2"/>
</dbReference>
<dbReference type="EMBL" id="SIDB01000012">
    <property type="protein sequence ID" value="KAI3424709.1"/>
    <property type="molecule type" value="Genomic_DNA"/>
</dbReference>
<keyword evidence="12" id="KW-1185">Reference proteome</keyword>
<dbReference type="EC" id="3.1.3.16" evidence="3"/>
<dbReference type="Proteomes" id="UP001055712">
    <property type="component" value="Unassembled WGS sequence"/>
</dbReference>
<organism evidence="11 12">
    <name type="scientific">Chlorella vulgaris</name>
    <name type="common">Green alga</name>
    <dbReference type="NCBI Taxonomy" id="3077"/>
    <lineage>
        <taxon>Eukaryota</taxon>
        <taxon>Viridiplantae</taxon>
        <taxon>Chlorophyta</taxon>
        <taxon>core chlorophytes</taxon>
        <taxon>Trebouxiophyceae</taxon>
        <taxon>Chlorellales</taxon>
        <taxon>Chlorellaceae</taxon>
        <taxon>Chlorella clade</taxon>
        <taxon>Chlorella</taxon>
    </lineage>
</organism>
<dbReference type="PROSITE" id="PS01032">
    <property type="entry name" value="PPM_1"/>
    <property type="match status" value="1"/>
</dbReference>
<proteinExistence type="inferred from homology"/>
<comment type="cofactor">
    <cofactor evidence="1">
        <name>Mn(2+)</name>
        <dbReference type="ChEBI" id="CHEBI:29035"/>
    </cofactor>
</comment>
<keyword evidence="4" id="KW-0479">Metal-binding</keyword>
<evidence type="ECO:0000256" key="3">
    <source>
        <dbReference type="ARBA" id="ARBA00013081"/>
    </source>
</evidence>
<evidence type="ECO:0000256" key="7">
    <source>
        <dbReference type="ARBA" id="ARBA00022912"/>
    </source>
</evidence>
<evidence type="ECO:0000256" key="4">
    <source>
        <dbReference type="ARBA" id="ARBA00022723"/>
    </source>
</evidence>
<dbReference type="SMART" id="SM00332">
    <property type="entry name" value="PP2Cc"/>
    <property type="match status" value="1"/>
</dbReference>
<dbReference type="SUPFAM" id="SSF81606">
    <property type="entry name" value="PP2C-like"/>
    <property type="match status" value="1"/>
</dbReference>
<reference evidence="11" key="1">
    <citation type="journal article" date="2019" name="Plant J.">
        <title>Chlorella vulgaris genome assembly and annotation reveals the molecular basis for metabolic acclimation to high light conditions.</title>
        <authorList>
            <person name="Cecchin M."/>
            <person name="Marcolungo L."/>
            <person name="Rossato M."/>
            <person name="Girolomoni L."/>
            <person name="Cosentino E."/>
            <person name="Cuine S."/>
            <person name="Li-Beisson Y."/>
            <person name="Delledonne M."/>
            <person name="Ballottari M."/>
        </authorList>
    </citation>
    <scope>NUCLEOTIDE SEQUENCE</scope>
    <source>
        <strain evidence="11">211/11P</strain>
    </source>
</reference>
<keyword evidence="8" id="KW-0464">Manganese</keyword>
<sequence>MRAALSLRVGCISRKRSAASPLTCSSAAARISRRYVASAAAVEPAAVEPAAAASAAGTQRQHGTSYDVHAAASQPLAVDLTLEAYRASLAASSSAAAVLVYAVSAEAPQLDASTAEQESYHPVLTSALPSCELAAPFMLEWSDNEMRKPDGFDASTTLRLSGVADIAAVSCGGRANGRWKPDNQDAFLVQTTAPAAAAGASASASHLAESTESPPAATAAAAAAAALIGVFDGHGRLGGAASALVRQAVAAQLSAARPQQHGTAQHSVPSAAAELLGACFAAAEAAIRDSSRDFSKSGSTAVLALLEPGSLSVAWVGDSRAVLGVCTSTGEPSSFPPAASATANTAGLAAVGTPAFATVSSGSSSLASSSTSAAAASVINSSVDSSSVDSSSSSVAAASYVAVPLTTDHKPGVAREQQRIAAAGGRVTQVATDHRGQPMGPQRVFVADSWSPGLALSRSLGDTLAASVGVTAEPEMTLLMPHPPQESPAEPAAQPIAGLAHASELAGSLDAGCRPASGSGCRRVLIVASDGLWEWLSNATAVSIAAAAGSAEAAARALVEAAQQQWAVRYRGRSCDDVTVVVAFLEP</sequence>
<dbReference type="GO" id="GO:0004722">
    <property type="term" value="F:protein serine/threonine phosphatase activity"/>
    <property type="evidence" value="ECO:0007669"/>
    <property type="project" value="UniProtKB-EC"/>
</dbReference>
<dbReference type="Gene3D" id="3.60.40.10">
    <property type="entry name" value="PPM-type phosphatase domain"/>
    <property type="match status" value="1"/>
</dbReference>
<comment type="caution">
    <text evidence="11">The sequence shown here is derived from an EMBL/GenBank/DDBJ whole genome shotgun (WGS) entry which is preliminary data.</text>
</comment>
<evidence type="ECO:0000313" key="12">
    <source>
        <dbReference type="Proteomes" id="UP001055712"/>
    </source>
</evidence>
<dbReference type="InterPro" id="IPR001932">
    <property type="entry name" value="PPM-type_phosphatase-like_dom"/>
</dbReference>
<comment type="similarity">
    <text evidence="9">Belongs to the PP2C family.</text>
</comment>
<evidence type="ECO:0000256" key="6">
    <source>
        <dbReference type="ARBA" id="ARBA00022842"/>
    </source>
</evidence>
<evidence type="ECO:0000259" key="10">
    <source>
        <dbReference type="PROSITE" id="PS51746"/>
    </source>
</evidence>
<evidence type="ECO:0000256" key="8">
    <source>
        <dbReference type="ARBA" id="ARBA00023211"/>
    </source>
</evidence>
<dbReference type="GO" id="GO:0046872">
    <property type="term" value="F:metal ion binding"/>
    <property type="evidence" value="ECO:0007669"/>
    <property type="project" value="UniProtKB-KW"/>
</dbReference>
<dbReference type="PROSITE" id="PS51746">
    <property type="entry name" value="PPM_2"/>
    <property type="match status" value="1"/>
</dbReference>
<accession>A0A9D4TFY3</accession>
<dbReference type="InterPro" id="IPR000222">
    <property type="entry name" value="PP2C_BS"/>
</dbReference>
<dbReference type="PANTHER" id="PTHR47992">
    <property type="entry name" value="PROTEIN PHOSPHATASE"/>
    <property type="match status" value="1"/>
</dbReference>
<feature type="domain" description="PPM-type phosphatase" evidence="10">
    <location>
        <begin position="170"/>
        <end position="585"/>
    </location>
</feature>
<evidence type="ECO:0000313" key="11">
    <source>
        <dbReference type="EMBL" id="KAI3424709.1"/>
    </source>
</evidence>
<evidence type="ECO:0000256" key="9">
    <source>
        <dbReference type="RuleBase" id="RU003465"/>
    </source>
</evidence>
<evidence type="ECO:0000256" key="2">
    <source>
        <dbReference type="ARBA" id="ARBA00001946"/>
    </source>
</evidence>
<dbReference type="CDD" id="cd00143">
    <property type="entry name" value="PP2Cc"/>
    <property type="match status" value="1"/>
</dbReference>
<keyword evidence="5 9" id="KW-0378">Hydrolase</keyword>
<comment type="cofactor">
    <cofactor evidence="2">
        <name>Mg(2+)</name>
        <dbReference type="ChEBI" id="CHEBI:18420"/>
    </cofactor>
</comment>
<gene>
    <name evidence="11" type="ORF">D9Q98_008098</name>
</gene>
<dbReference type="OrthoDB" id="10264738at2759"/>
<dbReference type="InterPro" id="IPR036457">
    <property type="entry name" value="PPM-type-like_dom_sf"/>
</dbReference>
<keyword evidence="7 9" id="KW-0904">Protein phosphatase</keyword>
<dbReference type="InterPro" id="IPR015655">
    <property type="entry name" value="PP2C"/>
</dbReference>
<name>A0A9D4TFY3_CHLVU</name>
<protein>
    <recommendedName>
        <fullName evidence="3">protein-serine/threonine phosphatase</fullName>
        <ecNumber evidence="3">3.1.3.16</ecNumber>
    </recommendedName>
</protein>
<keyword evidence="6" id="KW-0460">Magnesium</keyword>
<reference evidence="11" key="2">
    <citation type="submission" date="2020-11" db="EMBL/GenBank/DDBJ databases">
        <authorList>
            <person name="Cecchin M."/>
            <person name="Marcolungo L."/>
            <person name="Rossato M."/>
            <person name="Girolomoni L."/>
            <person name="Cosentino E."/>
            <person name="Cuine S."/>
            <person name="Li-Beisson Y."/>
            <person name="Delledonne M."/>
            <person name="Ballottari M."/>
        </authorList>
    </citation>
    <scope>NUCLEOTIDE SEQUENCE</scope>
    <source>
        <strain evidence="11">211/11P</strain>
        <tissue evidence="11">Whole cell</tissue>
    </source>
</reference>
<evidence type="ECO:0000256" key="5">
    <source>
        <dbReference type="ARBA" id="ARBA00022801"/>
    </source>
</evidence>
<evidence type="ECO:0000256" key="1">
    <source>
        <dbReference type="ARBA" id="ARBA00001936"/>
    </source>
</evidence>
<dbReference type="AlphaFoldDB" id="A0A9D4TFY3"/>